<dbReference type="InterPro" id="IPR031804">
    <property type="entry name" value="DUF4743"/>
</dbReference>
<evidence type="ECO:0000313" key="2">
    <source>
        <dbReference type="EMBL" id="QUC23184.1"/>
    </source>
</evidence>
<dbReference type="Pfam" id="PF15916">
    <property type="entry name" value="DUF4743"/>
    <property type="match status" value="1"/>
</dbReference>
<dbReference type="GeneID" id="66068202"/>
<dbReference type="KEGG" id="uvi:66068202"/>
<dbReference type="EMBL" id="CP072758">
    <property type="protein sequence ID" value="QUC23184.1"/>
    <property type="molecule type" value="Genomic_DNA"/>
</dbReference>
<dbReference type="InterPro" id="IPR015797">
    <property type="entry name" value="NUDIX_hydrolase-like_dom_sf"/>
</dbReference>
<evidence type="ECO:0000313" key="3">
    <source>
        <dbReference type="Proteomes" id="UP000027002"/>
    </source>
</evidence>
<dbReference type="Pfam" id="PF00293">
    <property type="entry name" value="NUDIX"/>
    <property type="match status" value="1"/>
</dbReference>
<dbReference type="RefSeq" id="XP_043000857.1">
    <property type="nucleotide sequence ID" value="XM_043144922.1"/>
</dbReference>
<feature type="domain" description="Nudix hydrolase" evidence="1">
    <location>
        <begin position="162"/>
        <end position="313"/>
    </location>
</feature>
<dbReference type="GO" id="GO:0044715">
    <property type="term" value="F:8-oxo-dGDP phosphatase activity"/>
    <property type="evidence" value="ECO:0007669"/>
    <property type="project" value="TreeGrafter"/>
</dbReference>
<dbReference type="AlphaFoldDB" id="A0A8E5HX46"/>
<dbReference type="Proteomes" id="UP000027002">
    <property type="component" value="Chromosome 6"/>
</dbReference>
<dbReference type="FunFam" id="3.90.79.10:FF:000019">
    <property type="entry name" value="Thiamin pyrophosphokinase, putative"/>
    <property type="match status" value="1"/>
</dbReference>
<proteinExistence type="predicted"/>
<dbReference type="InterPro" id="IPR000086">
    <property type="entry name" value="NUDIX_hydrolase_dom"/>
</dbReference>
<gene>
    <name evidence="2" type="ORF">UV8b_07425</name>
</gene>
<sequence length="354" mass="40398">MPGQADSAAVFFKGVAKPRNMKSYLDLIHETNNFPHSNTAEIESVKLSLPEGFYILVWKDEDGIYPIGYVLDRVVDKLREVPEHVRGTMEINPSDRTLQLFRFPTEGERTAMAARLVAYWRDQQTFKLLKGWRDELWPVYGRRGELLFSIERAAMGLIGTMRYGAHMTAYVVEPSAPHGLLIWVPRRAADKSTFPGMLDNTVAGGLMTDEEPSECIIREADEEASLAQDVVRRNAREVGSITYIYITDEKNVGEAGFIYPECQWLYDIELTAGLAPAPKDGEVDEFLLCDVNQINEYLARGDFKNNCALVMIDFFIRHGIITRENEPEISLIQQRMHRELPFPGPHQAGWRRER</sequence>
<reference evidence="2" key="1">
    <citation type="submission" date="2020-03" db="EMBL/GenBank/DDBJ databases">
        <title>A mixture of massive structural variations and highly conserved coding sequences in Ustilaginoidea virens genome.</title>
        <authorList>
            <person name="Zhang K."/>
            <person name="Zhao Z."/>
            <person name="Zhang Z."/>
            <person name="Li Y."/>
            <person name="Hsiang T."/>
            <person name="Sun W."/>
        </authorList>
    </citation>
    <scope>NUCLEOTIDE SEQUENCE</scope>
    <source>
        <strain evidence="2">UV-8b</strain>
    </source>
</reference>
<evidence type="ECO:0000259" key="1">
    <source>
        <dbReference type="PROSITE" id="PS51462"/>
    </source>
</evidence>
<protein>
    <recommendedName>
        <fullName evidence="1">Nudix hydrolase domain-containing protein</fullName>
    </recommendedName>
</protein>
<dbReference type="OrthoDB" id="10261522at2759"/>
<organism evidence="2 3">
    <name type="scientific">Ustilaginoidea virens</name>
    <name type="common">Rice false smut fungus</name>
    <name type="synonym">Villosiclava virens</name>
    <dbReference type="NCBI Taxonomy" id="1159556"/>
    <lineage>
        <taxon>Eukaryota</taxon>
        <taxon>Fungi</taxon>
        <taxon>Dikarya</taxon>
        <taxon>Ascomycota</taxon>
        <taxon>Pezizomycotina</taxon>
        <taxon>Sordariomycetes</taxon>
        <taxon>Hypocreomycetidae</taxon>
        <taxon>Hypocreales</taxon>
        <taxon>Clavicipitaceae</taxon>
        <taxon>Ustilaginoidea</taxon>
    </lineage>
</organism>
<accession>A0A8E5HX46</accession>
<dbReference type="Gene3D" id="3.90.79.10">
    <property type="entry name" value="Nucleoside Triphosphate Pyrophosphohydrolase"/>
    <property type="match status" value="1"/>
</dbReference>
<dbReference type="CDD" id="cd03676">
    <property type="entry name" value="NUDIX_Tnr3_like"/>
    <property type="match status" value="1"/>
</dbReference>
<dbReference type="PANTHER" id="PTHR13622:SF8">
    <property type="entry name" value="THIAMIN PYROPHOSPHOKINASE 1"/>
    <property type="match status" value="1"/>
</dbReference>
<dbReference type="SUPFAM" id="SSF55811">
    <property type="entry name" value="Nudix"/>
    <property type="match status" value="1"/>
</dbReference>
<dbReference type="PROSITE" id="PS51462">
    <property type="entry name" value="NUDIX"/>
    <property type="match status" value="1"/>
</dbReference>
<name>A0A8E5HX46_USTVR</name>
<dbReference type="PANTHER" id="PTHR13622">
    <property type="entry name" value="THIAMIN PYROPHOSPHOKINASE"/>
    <property type="match status" value="1"/>
</dbReference>
<keyword evidence="3" id="KW-1185">Reference proteome</keyword>